<keyword evidence="2" id="KW-0255">Endonuclease</keyword>
<feature type="domain" description="TNase-like" evidence="5">
    <location>
        <begin position="34"/>
        <end position="167"/>
    </location>
</feature>
<keyword evidence="3" id="KW-0378">Hydrolase</keyword>
<dbReference type="PANTHER" id="PTHR12302:SF3">
    <property type="entry name" value="SERINE_THREONINE-PROTEIN KINASE 31"/>
    <property type="match status" value="1"/>
</dbReference>
<protein>
    <submittedName>
        <fullName evidence="6">Thermonuclease family protein</fullName>
    </submittedName>
</protein>
<keyword evidence="1" id="KW-0540">Nuclease</keyword>
<dbReference type="PANTHER" id="PTHR12302">
    <property type="entry name" value="EBNA2 BINDING PROTEIN P100"/>
    <property type="match status" value="1"/>
</dbReference>
<evidence type="ECO:0000313" key="6">
    <source>
        <dbReference type="EMBL" id="MFD0986159.1"/>
    </source>
</evidence>
<dbReference type="InterPro" id="IPR035437">
    <property type="entry name" value="SNase_OB-fold_sf"/>
</dbReference>
<organism evidence="6 7">
    <name type="scientific">Methyloligella solikamskensis</name>
    <dbReference type="NCBI Taxonomy" id="1177756"/>
    <lineage>
        <taxon>Bacteria</taxon>
        <taxon>Pseudomonadati</taxon>
        <taxon>Pseudomonadota</taxon>
        <taxon>Alphaproteobacteria</taxon>
        <taxon>Hyphomicrobiales</taxon>
        <taxon>Hyphomicrobiaceae</taxon>
        <taxon>Methyloligella</taxon>
    </lineage>
</organism>
<name>A0ABW3J7R0_9HYPH</name>
<sequence length="281" mass="30708">MGIRWRLALGLVLLLCWAGKALGAEGAPDCALSEPEQGTVVQIVDGETITLADGSTVRLVGAKAPRPPSGTAEVDWSFSQETRDALEALTKGKTVSLRFGGSRTDRHGYLMAQVFVEGGPSPLWVQGELVSEGLARVYSLSDNAACTDALLEREEEARTARRGLWASGFYRVRDAVAVDRMRRLTGTYQIVEGGVLEVADVQDWIFLNFDEDWRKDFTVVIDKSDAKAFAEAGLDLPSLEGKPIRVRGWMEWRYGPSITATHPEQIEVLEEDGTAKSPPSP</sequence>
<accession>A0ABW3J7R0</accession>
<dbReference type="InterPro" id="IPR016071">
    <property type="entry name" value="Staphylococal_nuclease_OB-fold"/>
</dbReference>
<proteinExistence type="predicted"/>
<evidence type="ECO:0000313" key="7">
    <source>
        <dbReference type="Proteomes" id="UP001597102"/>
    </source>
</evidence>
<keyword evidence="4" id="KW-0732">Signal</keyword>
<comment type="caution">
    <text evidence="6">The sequence shown here is derived from an EMBL/GenBank/DDBJ whole genome shotgun (WGS) entry which is preliminary data.</text>
</comment>
<reference evidence="7" key="1">
    <citation type="journal article" date="2019" name="Int. J. Syst. Evol. Microbiol.">
        <title>The Global Catalogue of Microorganisms (GCM) 10K type strain sequencing project: providing services to taxonomists for standard genome sequencing and annotation.</title>
        <authorList>
            <consortium name="The Broad Institute Genomics Platform"/>
            <consortium name="The Broad Institute Genome Sequencing Center for Infectious Disease"/>
            <person name="Wu L."/>
            <person name="Ma J."/>
        </authorList>
    </citation>
    <scope>NUCLEOTIDE SEQUENCE [LARGE SCALE GENOMIC DNA]</scope>
    <source>
        <strain evidence="7">CCUG 61697</strain>
    </source>
</reference>
<keyword evidence="7" id="KW-1185">Reference proteome</keyword>
<evidence type="ECO:0000256" key="2">
    <source>
        <dbReference type="ARBA" id="ARBA00022759"/>
    </source>
</evidence>
<dbReference type="SMART" id="SM00318">
    <property type="entry name" value="SNc"/>
    <property type="match status" value="1"/>
</dbReference>
<dbReference type="RefSeq" id="WP_379085757.1">
    <property type="nucleotide sequence ID" value="NZ_JBHTJO010000001.1"/>
</dbReference>
<dbReference type="Proteomes" id="UP001597102">
    <property type="component" value="Unassembled WGS sequence"/>
</dbReference>
<dbReference type="SUPFAM" id="SSF50199">
    <property type="entry name" value="Staphylococcal nuclease"/>
    <property type="match status" value="1"/>
</dbReference>
<feature type="chain" id="PRO_5045143170" evidence="4">
    <location>
        <begin position="24"/>
        <end position="281"/>
    </location>
</feature>
<dbReference type="EMBL" id="JBHTJO010000001">
    <property type="protein sequence ID" value="MFD0986159.1"/>
    <property type="molecule type" value="Genomic_DNA"/>
</dbReference>
<dbReference type="Pfam" id="PF00565">
    <property type="entry name" value="SNase"/>
    <property type="match status" value="1"/>
</dbReference>
<evidence type="ECO:0000256" key="4">
    <source>
        <dbReference type="SAM" id="SignalP"/>
    </source>
</evidence>
<evidence type="ECO:0000259" key="5">
    <source>
        <dbReference type="PROSITE" id="PS50830"/>
    </source>
</evidence>
<evidence type="ECO:0000256" key="3">
    <source>
        <dbReference type="ARBA" id="ARBA00022801"/>
    </source>
</evidence>
<feature type="signal peptide" evidence="4">
    <location>
        <begin position="1"/>
        <end position="23"/>
    </location>
</feature>
<evidence type="ECO:0000256" key="1">
    <source>
        <dbReference type="ARBA" id="ARBA00022722"/>
    </source>
</evidence>
<gene>
    <name evidence="6" type="ORF">ACFQ2F_03490</name>
</gene>
<dbReference type="Gene3D" id="2.40.50.90">
    <property type="match status" value="1"/>
</dbReference>
<dbReference type="PROSITE" id="PS50830">
    <property type="entry name" value="TNASE_3"/>
    <property type="match status" value="1"/>
</dbReference>